<evidence type="ECO:0000256" key="2">
    <source>
        <dbReference type="ARBA" id="ARBA00023125"/>
    </source>
</evidence>
<dbReference type="PROSITE" id="PS50943">
    <property type="entry name" value="HTH_CROC1"/>
    <property type="match status" value="1"/>
</dbReference>
<proteinExistence type="predicted"/>
<dbReference type="InterPro" id="IPR046335">
    <property type="entry name" value="LacI/GalR-like_sensor"/>
</dbReference>
<dbReference type="InterPro" id="IPR001387">
    <property type="entry name" value="Cro/C1-type_HTH"/>
</dbReference>
<dbReference type="EMBL" id="JACTVJ010000005">
    <property type="protein sequence ID" value="MBC9713142.1"/>
    <property type="molecule type" value="Genomic_DNA"/>
</dbReference>
<dbReference type="PANTHER" id="PTHR30146:SF153">
    <property type="entry name" value="LACTOSE OPERON REPRESSOR"/>
    <property type="match status" value="1"/>
</dbReference>
<keyword evidence="1" id="KW-0805">Transcription regulation</keyword>
<dbReference type="GO" id="GO:0003677">
    <property type="term" value="F:DNA binding"/>
    <property type="evidence" value="ECO:0007669"/>
    <property type="project" value="UniProtKB-KW"/>
</dbReference>
<dbReference type="Proteomes" id="UP000642284">
    <property type="component" value="Unassembled WGS sequence"/>
</dbReference>
<dbReference type="SMART" id="SM00354">
    <property type="entry name" value="HTH_LACI"/>
    <property type="match status" value="1"/>
</dbReference>
<feature type="domain" description="HTH lacI-type" evidence="4">
    <location>
        <begin position="9"/>
        <end position="63"/>
    </location>
</feature>
<keyword evidence="2 6" id="KW-0238">DNA-binding</keyword>
<dbReference type="CDD" id="cd06267">
    <property type="entry name" value="PBP1_LacI_sugar_binding-like"/>
    <property type="match status" value="1"/>
</dbReference>
<dbReference type="SUPFAM" id="SSF47413">
    <property type="entry name" value="lambda repressor-like DNA-binding domains"/>
    <property type="match status" value="1"/>
</dbReference>
<organism evidence="6 7">
    <name type="scientific">Streptomyces polyasparticus</name>
    <dbReference type="NCBI Taxonomy" id="2767826"/>
    <lineage>
        <taxon>Bacteria</taxon>
        <taxon>Bacillati</taxon>
        <taxon>Actinomycetota</taxon>
        <taxon>Actinomycetes</taxon>
        <taxon>Kitasatosporales</taxon>
        <taxon>Streptomycetaceae</taxon>
        <taxon>Streptomyces</taxon>
    </lineage>
</organism>
<feature type="domain" description="HTH cro/C1-type" evidence="5">
    <location>
        <begin position="10"/>
        <end position="53"/>
    </location>
</feature>
<evidence type="ECO:0000256" key="1">
    <source>
        <dbReference type="ARBA" id="ARBA00023015"/>
    </source>
</evidence>
<dbReference type="PROSITE" id="PS00356">
    <property type="entry name" value="HTH_LACI_1"/>
    <property type="match status" value="1"/>
</dbReference>
<accession>A0ABR7SEX2</accession>
<dbReference type="SUPFAM" id="SSF53822">
    <property type="entry name" value="Periplasmic binding protein-like I"/>
    <property type="match status" value="1"/>
</dbReference>
<dbReference type="RefSeq" id="WP_187813586.1">
    <property type="nucleotide sequence ID" value="NZ_JACTVJ010000005.1"/>
</dbReference>
<dbReference type="PANTHER" id="PTHR30146">
    <property type="entry name" value="LACI-RELATED TRANSCRIPTIONAL REPRESSOR"/>
    <property type="match status" value="1"/>
</dbReference>
<dbReference type="CDD" id="cd01392">
    <property type="entry name" value="HTH_LacI"/>
    <property type="match status" value="1"/>
</dbReference>
<comment type="caution">
    <text evidence="6">The sequence shown here is derived from an EMBL/GenBank/DDBJ whole genome shotgun (WGS) entry which is preliminary data.</text>
</comment>
<dbReference type="Gene3D" id="3.40.50.2300">
    <property type="match status" value="2"/>
</dbReference>
<evidence type="ECO:0000313" key="7">
    <source>
        <dbReference type="Proteomes" id="UP000642284"/>
    </source>
</evidence>
<dbReference type="PRINTS" id="PR00036">
    <property type="entry name" value="HTHLACI"/>
</dbReference>
<dbReference type="Gene3D" id="1.10.260.40">
    <property type="entry name" value="lambda repressor-like DNA-binding domains"/>
    <property type="match status" value="1"/>
</dbReference>
<keyword evidence="7" id="KW-1185">Reference proteome</keyword>
<dbReference type="PROSITE" id="PS50932">
    <property type="entry name" value="HTH_LACI_2"/>
    <property type="match status" value="1"/>
</dbReference>
<sequence>MPAAPRRATTIRDVAARAGVSPATVSRVLTGNRPVSPAIHSKVQRAIKELDYVVNAQARALSGTNTQTIAILIPDVAWSFHGQVAHGIEQQAIAEGRLSLICSTLGDPQREVALIEMLRQRSTEAVILVGGADTNDEYVSRIGRLAEALDREGSRLVLCGRPAPKPGLPVTVVDYDNEGGAYAAAGHLLSAGHRRIAFIGGTPGNTTFDARHAGYRRALADHGVDADPALTVHGPAARGFGHEQVRTWLAAGDLPCTAVFCFDDLIAAGVIAAARESGLKVPDDLSVLGYDDEPLAIDVHPALTTVHVPHEELGRTAVRQALHRDDPMNQSRGQSVTLGTHLVLRQSVRTYRRGA</sequence>
<evidence type="ECO:0000256" key="3">
    <source>
        <dbReference type="ARBA" id="ARBA00023163"/>
    </source>
</evidence>
<dbReference type="Pfam" id="PF00356">
    <property type="entry name" value="LacI"/>
    <property type="match status" value="1"/>
</dbReference>
<gene>
    <name evidence="6" type="ORF">H9Y04_11230</name>
</gene>
<dbReference type="Pfam" id="PF13377">
    <property type="entry name" value="Peripla_BP_3"/>
    <property type="match status" value="1"/>
</dbReference>
<dbReference type="InterPro" id="IPR000843">
    <property type="entry name" value="HTH_LacI"/>
</dbReference>
<evidence type="ECO:0000259" key="4">
    <source>
        <dbReference type="PROSITE" id="PS50932"/>
    </source>
</evidence>
<evidence type="ECO:0000313" key="6">
    <source>
        <dbReference type="EMBL" id="MBC9713142.1"/>
    </source>
</evidence>
<keyword evidence="3" id="KW-0804">Transcription</keyword>
<reference evidence="6 7" key="1">
    <citation type="submission" date="2020-08" db="EMBL/GenBank/DDBJ databases">
        <title>Genemic of Streptomyces polyaspartic.</title>
        <authorList>
            <person name="Liu W."/>
        </authorList>
    </citation>
    <scope>NUCLEOTIDE SEQUENCE [LARGE SCALE GENOMIC DNA]</scope>
    <source>
        <strain evidence="6 7">TRM66268-LWL</strain>
    </source>
</reference>
<dbReference type="InterPro" id="IPR028082">
    <property type="entry name" value="Peripla_BP_I"/>
</dbReference>
<protein>
    <submittedName>
        <fullName evidence="6">LacI family DNA-binding transcriptional regulator</fullName>
    </submittedName>
</protein>
<dbReference type="InterPro" id="IPR010982">
    <property type="entry name" value="Lambda_DNA-bd_dom_sf"/>
</dbReference>
<evidence type="ECO:0000259" key="5">
    <source>
        <dbReference type="PROSITE" id="PS50943"/>
    </source>
</evidence>
<name>A0ABR7SEX2_9ACTN</name>